<feature type="domain" description="F5/8 type C" evidence="1">
    <location>
        <begin position="1"/>
        <end position="121"/>
    </location>
</feature>
<dbReference type="InterPro" id="IPR000421">
    <property type="entry name" value="FA58C"/>
</dbReference>
<proteinExistence type="predicted"/>
<dbReference type="EnsemblMetazoa" id="CapteT207558">
    <property type="protein sequence ID" value="CapteP207558"/>
    <property type="gene ID" value="CapteG207558"/>
</dbReference>
<dbReference type="PANTHER" id="PTHR24543">
    <property type="entry name" value="MULTICOPPER OXIDASE-RELATED"/>
    <property type="match status" value="1"/>
</dbReference>
<evidence type="ECO:0000313" key="2">
    <source>
        <dbReference type="EMBL" id="ELU14848.1"/>
    </source>
</evidence>
<dbReference type="SUPFAM" id="SSF49785">
    <property type="entry name" value="Galactose-binding domain-like"/>
    <property type="match status" value="1"/>
</dbReference>
<protein>
    <recommendedName>
        <fullName evidence="1">F5/8 type C domain-containing protein</fullName>
    </recommendedName>
</protein>
<name>R7V7L5_CAPTE</name>
<organism evidence="2">
    <name type="scientific">Capitella teleta</name>
    <name type="common">Polychaete worm</name>
    <dbReference type="NCBI Taxonomy" id="283909"/>
    <lineage>
        <taxon>Eukaryota</taxon>
        <taxon>Metazoa</taxon>
        <taxon>Spiralia</taxon>
        <taxon>Lophotrochozoa</taxon>
        <taxon>Annelida</taxon>
        <taxon>Polychaeta</taxon>
        <taxon>Sedentaria</taxon>
        <taxon>Scolecida</taxon>
        <taxon>Capitellidae</taxon>
        <taxon>Capitella</taxon>
    </lineage>
</organism>
<reference evidence="4" key="1">
    <citation type="submission" date="2012-12" db="EMBL/GenBank/DDBJ databases">
        <authorList>
            <person name="Hellsten U."/>
            <person name="Grimwood J."/>
            <person name="Chapman J.A."/>
            <person name="Shapiro H."/>
            <person name="Aerts A."/>
            <person name="Otillar R.P."/>
            <person name="Terry A.Y."/>
            <person name="Boore J.L."/>
            <person name="Simakov O."/>
            <person name="Marletaz F."/>
            <person name="Cho S.-J."/>
            <person name="Edsinger-Gonzales E."/>
            <person name="Havlak P."/>
            <person name="Kuo D.-H."/>
            <person name="Larsson T."/>
            <person name="Lv J."/>
            <person name="Arendt D."/>
            <person name="Savage R."/>
            <person name="Osoegawa K."/>
            <person name="de Jong P."/>
            <person name="Lindberg D.R."/>
            <person name="Seaver E.C."/>
            <person name="Weisblat D.A."/>
            <person name="Putnam N.H."/>
            <person name="Grigoriev I.V."/>
            <person name="Rokhsar D.S."/>
        </authorList>
    </citation>
    <scope>NUCLEOTIDE SEQUENCE</scope>
    <source>
        <strain evidence="4">I ESC-2004</strain>
    </source>
</reference>
<keyword evidence="4" id="KW-1185">Reference proteome</keyword>
<dbReference type="EMBL" id="KB294243">
    <property type="protein sequence ID" value="ELU14848.1"/>
    <property type="molecule type" value="Genomic_DNA"/>
</dbReference>
<dbReference type="PROSITE" id="PS50022">
    <property type="entry name" value="FA58C_3"/>
    <property type="match status" value="1"/>
</dbReference>
<dbReference type="EMBL" id="AMQN01004709">
    <property type="status" value="NOT_ANNOTATED_CDS"/>
    <property type="molecule type" value="Genomic_DNA"/>
</dbReference>
<dbReference type="HOGENOM" id="CLU_071135_0_0_1"/>
<accession>R7V7L5</accession>
<evidence type="ECO:0000313" key="3">
    <source>
        <dbReference type="EnsemblMetazoa" id="CapteP207558"/>
    </source>
</evidence>
<evidence type="ECO:0000313" key="4">
    <source>
        <dbReference type="Proteomes" id="UP000014760"/>
    </source>
</evidence>
<gene>
    <name evidence="2" type="ORF">CAPTEDRAFT_207558</name>
</gene>
<dbReference type="OrthoDB" id="6246657at2759"/>
<dbReference type="Gene3D" id="2.60.120.260">
    <property type="entry name" value="Galactose-binding domain-like"/>
    <property type="match status" value="1"/>
</dbReference>
<evidence type="ECO:0000259" key="1">
    <source>
        <dbReference type="PROSITE" id="PS50022"/>
    </source>
</evidence>
<reference evidence="2 4" key="2">
    <citation type="journal article" date="2013" name="Nature">
        <title>Insights into bilaterian evolution from three spiralian genomes.</title>
        <authorList>
            <person name="Simakov O."/>
            <person name="Marletaz F."/>
            <person name="Cho S.J."/>
            <person name="Edsinger-Gonzales E."/>
            <person name="Havlak P."/>
            <person name="Hellsten U."/>
            <person name="Kuo D.H."/>
            <person name="Larsson T."/>
            <person name="Lv J."/>
            <person name="Arendt D."/>
            <person name="Savage R."/>
            <person name="Osoegawa K."/>
            <person name="de Jong P."/>
            <person name="Grimwood J."/>
            <person name="Chapman J.A."/>
            <person name="Shapiro H."/>
            <person name="Aerts A."/>
            <person name="Otillar R.P."/>
            <person name="Terry A.Y."/>
            <person name="Boore J.L."/>
            <person name="Grigoriev I.V."/>
            <person name="Lindberg D.R."/>
            <person name="Seaver E.C."/>
            <person name="Weisblat D.A."/>
            <person name="Putnam N.H."/>
            <person name="Rokhsar D.S."/>
        </authorList>
    </citation>
    <scope>NUCLEOTIDE SEQUENCE</scope>
    <source>
        <strain evidence="2 4">I ESC-2004</strain>
    </source>
</reference>
<dbReference type="Pfam" id="PF00754">
    <property type="entry name" value="F5_F8_type_C"/>
    <property type="match status" value="1"/>
</dbReference>
<dbReference type="Proteomes" id="UP000014760">
    <property type="component" value="Unassembled WGS sequence"/>
</dbReference>
<sequence length="276" mass="30850">MVAINGISRSKWMGWICAETDDDRWLQVDFKTPQEIVAIEIRGTGILPQFTQNFKLAQSENGLEPWSWYGSNGDPKIFQGNLNEYEPVFHCLDPSIMSRFLRIYPLEYVIYPVIKWELYTCRKDLLASIHSSRAVLTANDTLPTAFQVPGSPRPAIPADILDDVTTTCIRIPPSGQAPGEVKIQLEGHMKIDFITRVSLLGNGLQCNDQHISAMVQESKADSCSGTYKLCSVAEGVDECRVTCSSELHAHQMFSMQISLTIPAHTDARLCEAKRVD</sequence>
<dbReference type="InterPro" id="IPR008979">
    <property type="entry name" value="Galactose-bd-like_sf"/>
</dbReference>
<dbReference type="AlphaFoldDB" id="R7V7L5"/>
<reference evidence="3" key="3">
    <citation type="submission" date="2015-06" db="UniProtKB">
        <authorList>
            <consortium name="EnsemblMetazoa"/>
        </authorList>
    </citation>
    <scope>IDENTIFICATION</scope>
</reference>